<evidence type="ECO:0000313" key="3">
    <source>
        <dbReference type="EnsemblPlants" id="PNT70876"/>
    </source>
</evidence>
<proteinExistence type="predicted"/>
<dbReference type="EMBL" id="CM000881">
    <property type="protein sequence ID" value="PNT70876.1"/>
    <property type="molecule type" value="Genomic_DNA"/>
</dbReference>
<evidence type="ECO:0000256" key="1">
    <source>
        <dbReference type="SAM" id="MobiDB-lite"/>
    </source>
</evidence>
<reference evidence="2 3" key="1">
    <citation type="journal article" date="2010" name="Nature">
        <title>Genome sequencing and analysis of the model grass Brachypodium distachyon.</title>
        <authorList>
            <consortium name="International Brachypodium Initiative"/>
        </authorList>
    </citation>
    <scope>NUCLEOTIDE SEQUENCE [LARGE SCALE GENOMIC DNA]</scope>
    <source>
        <strain evidence="2 3">Bd21</strain>
    </source>
</reference>
<evidence type="ECO:0000313" key="2">
    <source>
        <dbReference type="EMBL" id="PNT70876.1"/>
    </source>
</evidence>
<accession>A0A2K2D9B6</accession>
<keyword evidence="4" id="KW-1185">Reference proteome</keyword>
<feature type="compositionally biased region" description="Gly residues" evidence="1">
    <location>
        <begin position="43"/>
        <end position="52"/>
    </location>
</feature>
<sequence>MDQFSCLAVSAWGTLMCALLGSCYVGQVGGGRRLRGRRRGGRGRGGGGGVGGASRAAAGERRRAAPPTGAQEAARQAGGCGTAATADGRAGGGAAGGRLRDGGGRRRGSRDCGRLRRRLQDNVDQPTACLGEGEQIRTGKKRQRTEKERHNRGWSPGQEPISAVVATLTVWRHALAPWRGAVQNELRGGGRDHGAAPRRRTEGAAAGPPGPPLRWASMGEQGPWWPEIEQRKRHRQRRASVPAMGDRDAAAVWGTFPLGVGKGKSPSAGWECGPSVNVLALLASGGPSEMARALLQLCVRAGPDSSERNVEL</sequence>
<feature type="region of interest" description="Disordered" evidence="1">
    <location>
        <begin position="31"/>
        <end position="158"/>
    </location>
</feature>
<feature type="compositionally biased region" description="Basic and acidic residues" evidence="1">
    <location>
        <begin position="188"/>
        <end position="202"/>
    </location>
</feature>
<dbReference type="AlphaFoldDB" id="A0A2K2D9B6"/>
<feature type="compositionally biased region" description="Basic and acidic residues" evidence="1">
    <location>
        <begin position="98"/>
        <end position="121"/>
    </location>
</feature>
<feature type="non-terminal residue" evidence="2">
    <location>
        <position position="312"/>
    </location>
</feature>
<feature type="compositionally biased region" description="Basic residues" evidence="1">
    <location>
        <begin position="32"/>
        <end position="42"/>
    </location>
</feature>
<reference evidence="2" key="2">
    <citation type="submission" date="2017-06" db="EMBL/GenBank/DDBJ databases">
        <title>WGS assembly of Brachypodium distachyon.</title>
        <authorList>
            <consortium name="The International Brachypodium Initiative"/>
            <person name="Lucas S."/>
            <person name="Harmon-Smith M."/>
            <person name="Lail K."/>
            <person name="Tice H."/>
            <person name="Grimwood J."/>
            <person name="Bruce D."/>
            <person name="Barry K."/>
            <person name="Shu S."/>
            <person name="Lindquist E."/>
            <person name="Wang M."/>
            <person name="Pitluck S."/>
            <person name="Vogel J.P."/>
            <person name="Garvin D.F."/>
            <person name="Mockler T.C."/>
            <person name="Schmutz J."/>
            <person name="Rokhsar D."/>
            <person name="Bevan M.W."/>
        </authorList>
    </citation>
    <scope>NUCLEOTIDE SEQUENCE</scope>
    <source>
        <strain evidence="2">Bd21</strain>
    </source>
</reference>
<reference evidence="3" key="3">
    <citation type="submission" date="2018-08" db="UniProtKB">
        <authorList>
            <consortium name="EnsemblPlants"/>
        </authorList>
    </citation>
    <scope>IDENTIFICATION</scope>
    <source>
        <strain evidence="3">cv. Bd21</strain>
    </source>
</reference>
<dbReference type="Proteomes" id="UP000008810">
    <property type="component" value="Chromosome 2"/>
</dbReference>
<feature type="compositionally biased region" description="Low complexity" evidence="1">
    <location>
        <begin position="73"/>
        <end position="88"/>
    </location>
</feature>
<evidence type="ECO:0000313" key="4">
    <source>
        <dbReference type="Proteomes" id="UP000008810"/>
    </source>
</evidence>
<dbReference type="EnsemblPlants" id="PNT70876">
    <property type="protein sequence ID" value="PNT70876"/>
    <property type="gene ID" value="BRADI_2g19402v3"/>
</dbReference>
<name>A0A2K2D9B6_BRADI</name>
<organism evidence="2">
    <name type="scientific">Brachypodium distachyon</name>
    <name type="common">Purple false brome</name>
    <name type="synonym">Trachynia distachya</name>
    <dbReference type="NCBI Taxonomy" id="15368"/>
    <lineage>
        <taxon>Eukaryota</taxon>
        <taxon>Viridiplantae</taxon>
        <taxon>Streptophyta</taxon>
        <taxon>Embryophyta</taxon>
        <taxon>Tracheophyta</taxon>
        <taxon>Spermatophyta</taxon>
        <taxon>Magnoliopsida</taxon>
        <taxon>Liliopsida</taxon>
        <taxon>Poales</taxon>
        <taxon>Poaceae</taxon>
        <taxon>BOP clade</taxon>
        <taxon>Pooideae</taxon>
        <taxon>Stipodae</taxon>
        <taxon>Brachypodieae</taxon>
        <taxon>Brachypodium</taxon>
    </lineage>
</organism>
<dbReference type="InParanoid" id="A0A2K2D9B6"/>
<dbReference type="Gramene" id="PNT70876">
    <property type="protein sequence ID" value="PNT70876"/>
    <property type="gene ID" value="BRADI_2g19402v3"/>
</dbReference>
<protein>
    <submittedName>
        <fullName evidence="2 3">Uncharacterized protein</fullName>
    </submittedName>
</protein>
<gene>
    <name evidence="2" type="ORF">BRADI_2g19402v3</name>
</gene>
<feature type="region of interest" description="Disordered" evidence="1">
    <location>
        <begin position="184"/>
        <end position="220"/>
    </location>
</feature>